<evidence type="ECO:0000313" key="11">
    <source>
        <dbReference type="Proteomes" id="UP000076408"/>
    </source>
</evidence>
<dbReference type="SUPFAM" id="SSF53474">
    <property type="entry name" value="alpha/beta-Hydrolases"/>
    <property type="match status" value="1"/>
</dbReference>
<keyword evidence="3" id="KW-0378">Hydrolase</keyword>
<name>A0A182YB52_ANOST</name>
<keyword evidence="5" id="KW-0443">Lipid metabolism</keyword>
<keyword evidence="2 8" id="KW-0732">Signal</keyword>
<reference evidence="10" key="2">
    <citation type="submission" date="2020-05" db="UniProtKB">
        <authorList>
            <consortium name="EnsemblMetazoa"/>
        </authorList>
    </citation>
    <scope>IDENTIFICATION</scope>
    <source>
        <strain evidence="10">Indian</strain>
    </source>
</reference>
<dbReference type="RefSeq" id="XP_035896581.1">
    <property type="nucleotide sequence ID" value="XM_036040688.1"/>
</dbReference>
<dbReference type="OrthoDB" id="9974421at2759"/>
<dbReference type="OMA" id="GYPYEKY"/>
<keyword evidence="4" id="KW-0442">Lipid degradation</keyword>
<dbReference type="RefSeq" id="XP_035918960.1">
    <property type="nucleotide sequence ID" value="XM_036063067.1"/>
</dbReference>
<evidence type="ECO:0000256" key="5">
    <source>
        <dbReference type="ARBA" id="ARBA00023098"/>
    </source>
</evidence>
<evidence type="ECO:0000256" key="8">
    <source>
        <dbReference type="SAM" id="SignalP"/>
    </source>
</evidence>
<accession>A0A182YB52</accession>
<dbReference type="GeneID" id="118517169"/>
<evidence type="ECO:0000256" key="2">
    <source>
        <dbReference type="ARBA" id="ARBA00022729"/>
    </source>
</evidence>
<dbReference type="VEuPathDB" id="VectorBase:ASTEI05687"/>
<dbReference type="Gene3D" id="3.40.50.1820">
    <property type="entry name" value="alpha/beta hydrolase"/>
    <property type="match status" value="1"/>
</dbReference>
<reference evidence="11" key="1">
    <citation type="journal article" date="2014" name="Genome Biol.">
        <title>Genome analysis of a major urban malaria vector mosquito, Anopheles stephensi.</title>
        <authorList>
            <person name="Jiang X."/>
            <person name="Peery A."/>
            <person name="Hall A.B."/>
            <person name="Sharma A."/>
            <person name="Chen X.G."/>
            <person name="Waterhouse R.M."/>
            <person name="Komissarov A."/>
            <person name="Riehle M.M."/>
            <person name="Shouche Y."/>
            <person name="Sharakhova M.V."/>
            <person name="Lawson D."/>
            <person name="Pakpour N."/>
            <person name="Arensburger P."/>
            <person name="Davidson V.L."/>
            <person name="Eiglmeier K."/>
            <person name="Emrich S."/>
            <person name="George P."/>
            <person name="Kennedy R.C."/>
            <person name="Mane S.P."/>
            <person name="Maslen G."/>
            <person name="Oringanje C."/>
            <person name="Qi Y."/>
            <person name="Settlage R."/>
            <person name="Tojo M."/>
            <person name="Tubio J.M."/>
            <person name="Unger M.F."/>
            <person name="Wang B."/>
            <person name="Vernick K.D."/>
            <person name="Ribeiro J.M."/>
            <person name="James A.A."/>
            <person name="Michel K."/>
            <person name="Riehle M.A."/>
            <person name="Luckhart S."/>
            <person name="Sharakhov I.V."/>
            <person name="Tu Z."/>
        </authorList>
    </citation>
    <scope>NUCLEOTIDE SEQUENCE [LARGE SCALE GENOMIC DNA]</scope>
    <source>
        <strain evidence="11">Indian</strain>
    </source>
</reference>
<dbReference type="RefSeq" id="XP_035918961.1">
    <property type="nucleotide sequence ID" value="XM_036063068.1"/>
</dbReference>
<evidence type="ECO:0000259" key="9">
    <source>
        <dbReference type="Pfam" id="PF04083"/>
    </source>
</evidence>
<evidence type="ECO:0000256" key="7">
    <source>
        <dbReference type="SAM" id="MobiDB-lite"/>
    </source>
</evidence>
<dbReference type="RefSeq" id="XP_035896578.1">
    <property type="nucleotide sequence ID" value="XM_036040685.1"/>
</dbReference>
<dbReference type="RefSeq" id="XP_035918959.1">
    <property type="nucleotide sequence ID" value="XM_036063066.1"/>
</dbReference>
<dbReference type="STRING" id="30069.A0A182YB52"/>
<dbReference type="GO" id="GO:0016042">
    <property type="term" value="P:lipid catabolic process"/>
    <property type="evidence" value="ECO:0007669"/>
    <property type="project" value="UniProtKB-KW"/>
</dbReference>
<comment type="similarity">
    <text evidence="1">Belongs to the AB hydrolase superfamily. Lipase family.</text>
</comment>
<dbReference type="FunFam" id="3.40.50.1820:FF:000021">
    <property type="entry name" value="Lipase"/>
    <property type="match status" value="1"/>
</dbReference>
<evidence type="ECO:0000256" key="1">
    <source>
        <dbReference type="ARBA" id="ARBA00010701"/>
    </source>
</evidence>
<dbReference type="KEGG" id="aste:118505204"/>
<feature type="compositionally biased region" description="Pro residues" evidence="7">
    <location>
        <begin position="70"/>
        <end position="79"/>
    </location>
</feature>
<dbReference type="GeneID" id="118505204"/>
<dbReference type="VEuPathDB" id="VectorBase:ASTE006817"/>
<protein>
    <recommendedName>
        <fullName evidence="9">Partial AB-hydrolase lipase domain-containing protein</fullName>
    </recommendedName>
</protein>
<dbReference type="VEuPathDB" id="VectorBase:ASTEI20_044241"/>
<dbReference type="RefSeq" id="XP_035896579.1">
    <property type="nucleotide sequence ID" value="XM_036040686.1"/>
</dbReference>
<evidence type="ECO:0000256" key="4">
    <source>
        <dbReference type="ARBA" id="ARBA00022963"/>
    </source>
</evidence>
<dbReference type="PANTHER" id="PTHR11005">
    <property type="entry name" value="LYSOSOMAL ACID LIPASE-RELATED"/>
    <property type="match status" value="1"/>
</dbReference>
<dbReference type="Pfam" id="PF04083">
    <property type="entry name" value="Abhydro_lipase"/>
    <property type="match status" value="1"/>
</dbReference>
<sequence length="531" mass="58750">MVSAGGKFIRTSPGTLLLTFLLLTHRHASADGGGGGGLFDNFISQLMTTAATAQNFLEDAYDQRQGRGTEPPPPLPPAPSSDSLSPVLIPVGGIEPVQQPTTPPSTTTFSAGATSSTTAATHGTRAPLPFWNPFVWLRPKEATPPYNPDTDLSTPEIAVRHGYQAESHTLKTADGYLLTLHRLPCGRIGCPAQGGKGAGQPVFLQHGLLSSSADWLLSGPEKALAFILADAGYDVWLGNARGNTYSRKHVSFSSDETAFWDFSWHEMAMYDIPAEIDYLYNMRAQERNDTTRNLLYVGHSMGTTMIFALLASRPEYNERLEAVFALAPVAFMGHVKSPIRLLAPFSHDIEMILKFFGGNEFMPQNKIIRYLAKYGCELTEAEKYICENTVFVLCGFDKEQYNATLMPVIFGHTPAGTSTKTVVHYAQEIHNEGNFQLFDYGESENQRRYGRATPPGYNLENISTPIALFYANNDWLAGPLDVANLFNQLHRTSIGMFKIPNDNFNHVDFLWGNDAPEVVYKQLLMLMQRYK</sequence>
<dbReference type="GO" id="GO:0016787">
    <property type="term" value="F:hydrolase activity"/>
    <property type="evidence" value="ECO:0007669"/>
    <property type="project" value="UniProtKB-KW"/>
</dbReference>
<dbReference type="InterPro" id="IPR006693">
    <property type="entry name" value="AB_hydrolase_lipase"/>
</dbReference>
<dbReference type="RefSeq" id="XP_035896580.1">
    <property type="nucleotide sequence ID" value="XM_036040687.1"/>
</dbReference>
<dbReference type="EnsemblMetazoa" id="ASTEI05687-RA">
    <property type="protein sequence ID" value="ASTEI05687-PA"/>
    <property type="gene ID" value="ASTEI05687"/>
</dbReference>
<keyword evidence="11" id="KW-1185">Reference proteome</keyword>
<dbReference type="VEuPathDB" id="VectorBase:ASTEI20_037540"/>
<dbReference type="RefSeq" id="XP_035918963.1">
    <property type="nucleotide sequence ID" value="XM_036063070.1"/>
</dbReference>
<dbReference type="KEGG" id="aste:118517169"/>
<proteinExistence type="inferred from homology"/>
<dbReference type="AlphaFoldDB" id="A0A182YB52"/>
<dbReference type="RefSeq" id="XP_035918962.1">
    <property type="nucleotide sequence ID" value="XM_036063069.1"/>
</dbReference>
<feature type="signal peptide" evidence="8">
    <location>
        <begin position="1"/>
        <end position="30"/>
    </location>
</feature>
<dbReference type="RefSeq" id="XP_035896582.1">
    <property type="nucleotide sequence ID" value="XM_036040689.1"/>
</dbReference>
<feature type="region of interest" description="Disordered" evidence="7">
    <location>
        <begin position="63"/>
        <end position="85"/>
    </location>
</feature>
<evidence type="ECO:0000256" key="3">
    <source>
        <dbReference type="ARBA" id="ARBA00022801"/>
    </source>
</evidence>
<evidence type="ECO:0000313" key="10">
    <source>
        <dbReference type="EnsemblMetazoa" id="ASTEI05687-PA"/>
    </source>
</evidence>
<organism evidence="10 11">
    <name type="scientific">Anopheles stephensi</name>
    <name type="common">Indo-Pakistan malaria mosquito</name>
    <dbReference type="NCBI Taxonomy" id="30069"/>
    <lineage>
        <taxon>Eukaryota</taxon>
        <taxon>Metazoa</taxon>
        <taxon>Ecdysozoa</taxon>
        <taxon>Arthropoda</taxon>
        <taxon>Hexapoda</taxon>
        <taxon>Insecta</taxon>
        <taxon>Pterygota</taxon>
        <taxon>Neoptera</taxon>
        <taxon>Endopterygota</taxon>
        <taxon>Diptera</taxon>
        <taxon>Nematocera</taxon>
        <taxon>Culicoidea</taxon>
        <taxon>Culicidae</taxon>
        <taxon>Anophelinae</taxon>
        <taxon>Anopheles</taxon>
    </lineage>
</organism>
<dbReference type="InterPro" id="IPR029058">
    <property type="entry name" value="AB_hydrolase_fold"/>
</dbReference>
<evidence type="ECO:0000256" key="6">
    <source>
        <dbReference type="ARBA" id="ARBA00023180"/>
    </source>
</evidence>
<dbReference type="Proteomes" id="UP000076408">
    <property type="component" value="Unassembled WGS sequence"/>
</dbReference>
<feature type="chain" id="PRO_5043814374" description="Partial AB-hydrolase lipase domain-containing protein" evidence="8">
    <location>
        <begin position="31"/>
        <end position="531"/>
    </location>
</feature>
<keyword evidence="6" id="KW-0325">Glycoprotein</keyword>
<feature type="domain" description="Partial AB-hydrolase lipase" evidence="9">
    <location>
        <begin position="155"/>
        <end position="218"/>
    </location>
</feature>